<keyword evidence="1" id="KW-0472">Membrane</keyword>
<feature type="transmembrane region" description="Helical" evidence="1">
    <location>
        <begin position="12"/>
        <end position="33"/>
    </location>
</feature>
<evidence type="ECO:0008006" key="4">
    <source>
        <dbReference type="Google" id="ProtNLM"/>
    </source>
</evidence>
<dbReference type="AlphaFoldDB" id="A0A9X2KLW1"/>
<sequence length="393" mass="42650">MSNASPFRKRTILVLIAVGVVAMLGFLLTATYGDRFERQRGNTPSPNSRYATGFHALYQLIERSGGDPWLSRGPDDRDDGLLILLPNVRTQPNELLEAMSSHDGPKLIILPKWVAAPQELRPSREERVAMVAPRVLQRLLSSVTRIEPHGEDADARLRYPSGLALRPFRTAEAMQAIEGENLVGLIEAPDGASVLAEVKGANTYILADPDFVNNLGMANRQNAQAAIALLRALDPDNAGVVAFDTMLPFGAGGRNIGQLMFEPPFAGVTIALLAAALLAGIATFTRFGPARREPRALAFGKRALIENIVSLARRAGRTREGGAAFADAIRDWAARRLAMPRTLQGEALDAHLDSLQTATRYAATAAALREAKTETDLLRAAQHLDDWRKEVKA</sequence>
<keyword evidence="1" id="KW-0812">Transmembrane</keyword>
<dbReference type="RefSeq" id="WP_254294957.1">
    <property type="nucleotide sequence ID" value="NZ_JAMLDX010000013.1"/>
</dbReference>
<protein>
    <recommendedName>
        <fullName evidence="4">DUF4350 domain-containing protein</fullName>
    </recommendedName>
</protein>
<reference evidence="2" key="1">
    <citation type="submission" date="2022-05" db="EMBL/GenBank/DDBJ databases">
        <title>Sphingomonas sp. strain MG17 Genome sequencing and assembly.</title>
        <authorList>
            <person name="Kim I."/>
        </authorList>
    </citation>
    <scope>NUCLEOTIDE SEQUENCE</scope>
    <source>
        <strain evidence="2">MG17</strain>
    </source>
</reference>
<comment type="caution">
    <text evidence="2">The sequence shown here is derived from an EMBL/GenBank/DDBJ whole genome shotgun (WGS) entry which is preliminary data.</text>
</comment>
<dbReference type="Proteomes" id="UP001139451">
    <property type="component" value="Unassembled WGS sequence"/>
</dbReference>
<accession>A0A9X2KLW1</accession>
<evidence type="ECO:0000313" key="3">
    <source>
        <dbReference type="Proteomes" id="UP001139451"/>
    </source>
</evidence>
<keyword evidence="3" id="KW-1185">Reference proteome</keyword>
<feature type="transmembrane region" description="Helical" evidence="1">
    <location>
        <begin position="265"/>
        <end position="285"/>
    </location>
</feature>
<dbReference type="EMBL" id="JAMLDX010000013">
    <property type="protein sequence ID" value="MCP3731949.1"/>
    <property type="molecule type" value="Genomic_DNA"/>
</dbReference>
<gene>
    <name evidence="2" type="ORF">M9978_16105</name>
</gene>
<organism evidence="2 3">
    <name type="scientific">Sphingomonas tagetis</name>
    <dbReference type="NCBI Taxonomy" id="2949092"/>
    <lineage>
        <taxon>Bacteria</taxon>
        <taxon>Pseudomonadati</taxon>
        <taxon>Pseudomonadota</taxon>
        <taxon>Alphaproteobacteria</taxon>
        <taxon>Sphingomonadales</taxon>
        <taxon>Sphingomonadaceae</taxon>
        <taxon>Sphingomonas</taxon>
    </lineage>
</organism>
<name>A0A9X2KLW1_9SPHN</name>
<evidence type="ECO:0000313" key="2">
    <source>
        <dbReference type="EMBL" id="MCP3731949.1"/>
    </source>
</evidence>
<evidence type="ECO:0000256" key="1">
    <source>
        <dbReference type="SAM" id="Phobius"/>
    </source>
</evidence>
<keyword evidence="1" id="KW-1133">Transmembrane helix</keyword>
<proteinExistence type="predicted"/>